<feature type="region of interest" description="Disordered" evidence="1">
    <location>
        <begin position="434"/>
        <end position="513"/>
    </location>
</feature>
<reference evidence="2 3" key="1">
    <citation type="journal article" date="2018" name="BMC Genomics">
        <title>Genomic evidence for intraspecific hybridization in a clonal and extremely halotolerant yeast.</title>
        <authorList>
            <person name="Gostincar C."/>
            <person name="Stajich J.E."/>
            <person name="Zupancic J."/>
            <person name="Zalar P."/>
            <person name="Gunde-Cimerman N."/>
        </authorList>
    </citation>
    <scope>NUCLEOTIDE SEQUENCE [LARGE SCALE GENOMIC DNA]</scope>
    <source>
        <strain evidence="2 3">EXF-562</strain>
    </source>
</reference>
<organism evidence="2 3">
    <name type="scientific">Hortaea werneckii</name>
    <name type="common">Black yeast</name>
    <name type="synonym">Cladosporium werneckii</name>
    <dbReference type="NCBI Taxonomy" id="91943"/>
    <lineage>
        <taxon>Eukaryota</taxon>
        <taxon>Fungi</taxon>
        <taxon>Dikarya</taxon>
        <taxon>Ascomycota</taxon>
        <taxon>Pezizomycotina</taxon>
        <taxon>Dothideomycetes</taxon>
        <taxon>Dothideomycetidae</taxon>
        <taxon>Mycosphaerellales</taxon>
        <taxon>Teratosphaeriaceae</taxon>
        <taxon>Hortaea</taxon>
    </lineage>
</organism>
<gene>
    <name evidence="2" type="ORF">D0860_03529</name>
</gene>
<accession>A0A3M7HCU0</accession>
<evidence type="ECO:0000256" key="1">
    <source>
        <dbReference type="SAM" id="MobiDB-lite"/>
    </source>
</evidence>
<feature type="region of interest" description="Disordered" evidence="1">
    <location>
        <begin position="1"/>
        <end position="24"/>
    </location>
</feature>
<feature type="region of interest" description="Disordered" evidence="1">
    <location>
        <begin position="101"/>
        <end position="122"/>
    </location>
</feature>
<feature type="compositionally biased region" description="Low complexity" evidence="1">
    <location>
        <begin position="500"/>
        <end position="511"/>
    </location>
</feature>
<feature type="region of interest" description="Disordered" evidence="1">
    <location>
        <begin position="241"/>
        <end position="268"/>
    </location>
</feature>
<feature type="compositionally biased region" description="Polar residues" evidence="1">
    <location>
        <begin position="435"/>
        <end position="466"/>
    </location>
</feature>
<comment type="caution">
    <text evidence="2">The sequence shown here is derived from an EMBL/GenBank/DDBJ whole genome shotgun (WGS) entry which is preliminary data.</text>
</comment>
<evidence type="ECO:0000313" key="3">
    <source>
        <dbReference type="Proteomes" id="UP000280598"/>
    </source>
</evidence>
<name>A0A3M7HCU0_HORWE</name>
<sequence length="631" mass="68981">MSDLGPPLRSGETSDLQSGSTPSRVAVAPDLGSSHIRGLLLPDFTSRVPSFSTLHIKRNKRQWTHIYIGIVAKRVMDDLEREMKDQLASSFVGSDLKTPPYAPPVHYHEESALRSTQSPQGYEPFNVSGLHLHGRVAAEPRHLPEWRSTQSATVHDTSSKAKGRARNAAPAVQEPDVNVQESKDEIPEVDTYFGHDSVYLFNAAADSKSFTLASEDNPEVRATLPPQAELAIKRLKRAQALAEASSHAQPGPDTASANESDREDAPAEFFGTGCDTPQVFIDSPRLNATPSVIELQKLKYNKDLHLRNTMRFVKTKLTQGAMLNIARHIDATLPLRCAYSECPRLDHVTAPGDYFVFICDAKAPMDMDIWCLTCLESLWAGEGMIGVLPVAGAHSNDLSNHHAPLSRTPSMYLDGTMALLSNLRVDGICEDKAASASSSHDLSNKSTKSSMTQPSNTASIPQSLLSSKHAPSPEELAGYPLTFQFPSNLPSPPFGDRPETPGSPYTPSSSPMLGEEATTRFQHLAHHTAGAQSLNNREQATLALWKNTSIEQLGEGTSPEEYGRAIVDSIRKNYAKADDQSAKAASAANDSAWDDWARQIDWEEDKRQLDESITLVLEIELVERTGDRSAE</sequence>
<feature type="compositionally biased region" description="Polar residues" evidence="1">
    <location>
        <begin position="11"/>
        <end position="23"/>
    </location>
</feature>
<protein>
    <submittedName>
        <fullName evidence="2">Uncharacterized protein</fullName>
    </submittedName>
</protein>
<feature type="compositionally biased region" description="Polar residues" evidence="1">
    <location>
        <begin position="147"/>
        <end position="156"/>
    </location>
</feature>
<dbReference type="EMBL" id="QWIS01000056">
    <property type="protein sequence ID" value="RMZ11129.1"/>
    <property type="molecule type" value="Genomic_DNA"/>
</dbReference>
<proteinExistence type="predicted"/>
<dbReference type="Proteomes" id="UP000280598">
    <property type="component" value="Unassembled WGS sequence"/>
</dbReference>
<dbReference type="AlphaFoldDB" id="A0A3M7HCU0"/>
<feature type="region of interest" description="Disordered" evidence="1">
    <location>
        <begin position="147"/>
        <end position="182"/>
    </location>
</feature>
<evidence type="ECO:0000313" key="2">
    <source>
        <dbReference type="EMBL" id="RMZ11129.1"/>
    </source>
</evidence>